<protein>
    <submittedName>
        <fullName evidence="8">Uncharacterized protein DUF490</fullName>
    </submittedName>
</protein>
<evidence type="ECO:0000313" key="8">
    <source>
        <dbReference type="EMBL" id="RAJ22738.1"/>
    </source>
</evidence>
<evidence type="ECO:0000256" key="4">
    <source>
        <dbReference type="ARBA" id="ARBA00023136"/>
    </source>
</evidence>
<evidence type="ECO:0000256" key="6">
    <source>
        <dbReference type="SAM" id="Phobius"/>
    </source>
</evidence>
<proteinExistence type="predicted"/>
<keyword evidence="2 6" id="KW-0812">Transmembrane</keyword>
<comment type="subcellular location">
    <subcellularLocation>
        <location evidence="1">Membrane</location>
        <topology evidence="1">Single-pass membrane protein</topology>
    </subcellularLocation>
</comment>
<dbReference type="GO" id="GO:0005886">
    <property type="term" value="C:plasma membrane"/>
    <property type="evidence" value="ECO:0007669"/>
    <property type="project" value="InterPro"/>
</dbReference>
<dbReference type="InterPro" id="IPR007452">
    <property type="entry name" value="TamB_C"/>
</dbReference>
<keyword evidence="3 6" id="KW-1133">Transmembrane helix</keyword>
<sequence length="1696" mass="188065">MEENSDDTKTPKKKKYRALKIIGKIILGILIFIILLVLFVRSPWGQGIIVDKVVSYISDKTNTKVEIENLFVTYDGDIQLDGLYLEDKKGDTLIYSKSLEANIPLWAMIRGEGIGVDALDWEGVRANIIRKDTLNGYNFQFLIDAFAATDTTTVATDSSAAPLNIVLGKLNFKDFDVVFDDAVAGIESRFDIGTLNADMETTDVQKMVFKASTLKLTNSNIKFIQKPVPIDPNAEPAPLPLLSVENLTLTNVSADYQSYGDRIAAEVNISELFAKIPKVDLANSDFEVETFNLKNSSILIRTETETNAVTQKVVEVTQDIKKDIQTFEWPELRLAIGSVDFENNKFSYFVASAEAKTGRFNPNAIVLNDLNLQADTILLKDKAAALHIENSTFKEISGFDLKKLSLTFNADDTTLKVTDLKTALNNNTLQATLRLDYPKLSALIEMPEKSKIDLNIPTFQVSLKDVFLIQPELKKNPYLNTLSKNLLTGIIKANGYVSDINIDRMTANWANTRISANGTLQNVTDPNSIQFNIPNFSAISKRSDIVQFVNEEQLGVSMPEDVKLAGHLKGTPNAMYANATLTTTQGKASIEGNFKNGKTLEFDADLSIEDYKLNQLLQNEQLGTLSMTLKANGNGKTINNLDAEVEATISSFTYNNYDINDLKLVGDIKDGRGKVTSHYKDYNLNMDLYATVVLDSVAPEATVELDIKGADLKALGLMQRDVKTGMKIYADFKGNTTNYDIAAIVDNGVVVYDNKTYLMGDLNALAHVRKDSTAVSIKNKLVDVLLQSNADPQTFSTALQRHVFSYFYRDEKVTDSITNPVNLKLRAKIIQAPILNEVFLVNVQDLDTIKIAVDFNEAQRELEAYITAPHVNYSGYELDSLAFTMETDMEKFNFDLGFNRIKAGPFDIKKTVIRGNQTNNELSLDFIAYNNEEKMIQILSKITGHRDRLRVHVLPENLIINYKSWNTPESNEMIYTDSNLIFNDFRFDKNDQSVEITDKLPSISKEHIAIDFENFQLSEFLSYLNPDDKLATGNLNGELIIEEPFADTGLVADLNISSLSAMDVDMGTLSVDAKSLGGNSYAFNANMQGGEVNLDLKGNYVANETGAELDLNLDINQFNMKALTGFTQGQIIGTDGSFKGNFTLSGTPTAPKYEGQLFFNDADFKVASLSAAFTLPNETLDVDSNGLSMDNFTILDENQNEMVMTGSVGTESYLNPTFNVMVKANNFQLLNATKENNEFIYGQASFDVLARIKGDLQIPIIDMNLTVLPATDITYVMPSASVNIEERDGVVIFVNRQNPDAILTRTEEVTATVKGFDLSAYVKIGNEAAVTIVIDEETGDNFKVSGKGDLNYNMYPNGNMTLSGLYEVKDGYYELNLYNLVNRRFDIMSGSRIVWSGDPFDAKLDIKALYKVETSASSLMSPAFSGEDASITGKFRQVLPFYVYLNIDGQLMEPKINFTLDMPEDEQGSIGGQVYGRVQQLNQQEDELNRQVFSLLVLNRFYPDPGSDGSTGGVASIARDNLNDAVADQLNIFSDKLLGSSGLDLNFDLDSYTDYQGNSPQERTQLDIAAQKKLFDDRLIVSVGSAVDVQGSSSTGEATPIIGNVSIEYILTENGRYRLKGFRRSVFDNVIDGQTIVSGIALIFTQEFNKFSELWDAMVKSSTRKEKQIEADKEAAEAAQKAKEEATDESIKSIKQ</sequence>
<dbReference type="GO" id="GO:0009306">
    <property type="term" value="P:protein secretion"/>
    <property type="evidence" value="ECO:0007669"/>
    <property type="project" value="InterPro"/>
</dbReference>
<reference evidence="8 9" key="1">
    <citation type="submission" date="2018-06" db="EMBL/GenBank/DDBJ databases">
        <title>Genomic Encyclopedia of Archaeal and Bacterial Type Strains, Phase II (KMG-II): from individual species to whole genera.</title>
        <authorList>
            <person name="Goeker M."/>
        </authorList>
    </citation>
    <scope>NUCLEOTIDE SEQUENCE [LARGE SCALE GENOMIC DNA]</scope>
    <source>
        <strain evidence="8 9">DSM 12408</strain>
    </source>
</reference>
<dbReference type="PANTHER" id="PTHR30441:SF8">
    <property type="entry name" value="DUF748 DOMAIN-CONTAINING PROTEIN"/>
    <property type="match status" value="1"/>
</dbReference>
<name>A0A327S219_9FLAO</name>
<feature type="domain" description="Translocation and assembly module TamB C-terminal" evidence="7">
    <location>
        <begin position="1191"/>
        <end position="1648"/>
    </location>
</feature>
<gene>
    <name evidence="8" type="ORF">LX77_02293</name>
</gene>
<feature type="transmembrane region" description="Helical" evidence="6">
    <location>
        <begin position="21"/>
        <end position="40"/>
    </location>
</feature>
<accession>A0A327S219</accession>
<keyword evidence="9" id="KW-1185">Reference proteome</keyword>
<comment type="caution">
    <text evidence="8">The sequence shown here is derived from an EMBL/GenBank/DDBJ whole genome shotgun (WGS) entry which is preliminary data.</text>
</comment>
<evidence type="ECO:0000313" key="9">
    <source>
        <dbReference type="Proteomes" id="UP000248987"/>
    </source>
</evidence>
<evidence type="ECO:0000256" key="3">
    <source>
        <dbReference type="ARBA" id="ARBA00022989"/>
    </source>
</evidence>
<dbReference type="GO" id="GO:0090313">
    <property type="term" value="P:regulation of protein targeting to membrane"/>
    <property type="evidence" value="ECO:0007669"/>
    <property type="project" value="TreeGrafter"/>
</dbReference>
<evidence type="ECO:0000256" key="1">
    <source>
        <dbReference type="ARBA" id="ARBA00004167"/>
    </source>
</evidence>
<keyword evidence="4 6" id="KW-0472">Membrane</keyword>
<feature type="region of interest" description="Disordered" evidence="5">
    <location>
        <begin position="1670"/>
        <end position="1696"/>
    </location>
</feature>
<dbReference type="EMBL" id="QLLQ01000008">
    <property type="protein sequence ID" value="RAJ22738.1"/>
    <property type="molecule type" value="Genomic_DNA"/>
</dbReference>
<organism evidence="8 9">
    <name type="scientific">Gelidibacter algens</name>
    <dbReference type="NCBI Taxonomy" id="49280"/>
    <lineage>
        <taxon>Bacteria</taxon>
        <taxon>Pseudomonadati</taxon>
        <taxon>Bacteroidota</taxon>
        <taxon>Flavobacteriia</taxon>
        <taxon>Flavobacteriales</taxon>
        <taxon>Flavobacteriaceae</taxon>
        <taxon>Gelidibacter</taxon>
    </lineage>
</organism>
<dbReference type="Proteomes" id="UP000248987">
    <property type="component" value="Unassembled WGS sequence"/>
</dbReference>
<dbReference type="Pfam" id="PF04357">
    <property type="entry name" value="TamB"/>
    <property type="match status" value="1"/>
</dbReference>
<dbReference type="PANTHER" id="PTHR30441">
    <property type="entry name" value="DUF748 DOMAIN-CONTAINING PROTEIN"/>
    <property type="match status" value="1"/>
</dbReference>
<dbReference type="RefSeq" id="WP_245905310.1">
    <property type="nucleotide sequence ID" value="NZ_QLLQ01000008.1"/>
</dbReference>
<evidence type="ECO:0000256" key="2">
    <source>
        <dbReference type="ARBA" id="ARBA00022692"/>
    </source>
</evidence>
<dbReference type="InterPro" id="IPR052894">
    <property type="entry name" value="AsmA-related"/>
</dbReference>
<evidence type="ECO:0000256" key="5">
    <source>
        <dbReference type="SAM" id="MobiDB-lite"/>
    </source>
</evidence>
<evidence type="ECO:0000259" key="7">
    <source>
        <dbReference type="Pfam" id="PF04357"/>
    </source>
</evidence>